<dbReference type="PRINTS" id="PR00038">
    <property type="entry name" value="HTHLUXR"/>
</dbReference>
<keyword evidence="2" id="KW-0902">Two-component regulatory system</keyword>
<dbReference type="GO" id="GO:0006355">
    <property type="term" value="P:regulation of DNA-templated transcription"/>
    <property type="evidence" value="ECO:0007669"/>
    <property type="project" value="InterPro"/>
</dbReference>
<evidence type="ECO:0000259" key="8">
    <source>
        <dbReference type="PROSITE" id="PS50043"/>
    </source>
</evidence>
<dbReference type="CDD" id="cd19920">
    <property type="entry name" value="REC_PA4781-like"/>
    <property type="match status" value="1"/>
</dbReference>
<dbReference type="SUPFAM" id="SSF46894">
    <property type="entry name" value="C-terminal effector domain of the bipartite response regulators"/>
    <property type="match status" value="1"/>
</dbReference>
<dbReference type="EMBL" id="FUKI01000171">
    <property type="protein sequence ID" value="SJM96511.1"/>
    <property type="molecule type" value="Genomic_DNA"/>
</dbReference>
<keyword evidence="4" id="KW-0238">DNA-binding</keyword>
<sequence length="335" mass="37058">MTSESPSANSIVMIIDDTPENLALLSDTLSESGYRVLVATDGLSALEQIGYLKPDIILLDVLMPGIDGFETCRRLKSDPKTAAIPVLFMTALSELDDLLHGFDEGAVDYLVKPIRPPEVLARVEAQLNQVRNTRRAESALNNSPYAALAVTNFGDITWLPEAGLRWLGEFLQQPALSENIKLGSVLPATLLAWFTVQQRLAQSAEPTSFERVRDGVHFSVKLLPRLHNDEYLLLMEKRSAQWNIDSVKNSLGLTFREAEILMWVSRGKTNKEVGMILDSSPRTVNKHLEHVFEKLGVVTRAAAVSIVMQRTANLSSMPDSSTSQDLSLIETTPLF</sequence>
<dbReference type="InterPro" id="IPR039420">
    <property type="entry name" value="WalR-like"/>
</dbReference>
<dbReference type="PANTHER" id="PTHR48111:SF1">
    <property type="entry name" value="TWO-COMPONENT RESPONSE REGULATOR ORR33"/>
    <property type="match status" value="1"/>
</dbReference>
<evidence type="ECO:0000313" key="10">
    <source>
        <dbReference type="EMBL" id="SJM96511.1"/>
    </source>
</evidence>
<dbReference type="OrthoDB" id="8874570at2"/>
<dbReference type="SMART" id="SM00448">
    <property type="entry name" value="REC"/>
    <property type="match status" value="1"/>
</dbReference>
<dbReference type="GO" id="GO:0000156">
    <property type="term" value="F:phosphorelay response regulator activity"/>
    <property type="evidence" value="ECO:0007669"/>
    <property type="project" value="TreeGrafter"/>
</dbReference>
<dbReference type="RefSeq" id="WP_087145329.1">
    <property type="nucleotide sequence ID" value="NZ_FUKI01000171.1"/>
</dbReference>
<evidence type="ECO:0000256" key="1">
    <source>
        <dbReference type="ARBA" id="ARBA00022553"/>
    </source>
</evidence>
<dbReference type="Pfam" id="PF00196">
    <property type="entry name" value="GerE"/>
    <property type="match status" value="1"/>
</dbReference>
<evidence type="ECO:0000256" key="5">
    <source>
        <dbReference type="ARBA" id="ARBA00023163"/>
    </source>
</evidence>
<dbReference type="PROSITE" id="PS50110">
    <property type="entry name" value="RESPONSE_REGULATORY"/>
    <property type="match status" value="1"/>
</dbReference>
<dbReference type="Gene3D" id="3.40.50.2300">
    <property type="match status" value="1"/>
</dbReference>
<dbReference type="GO" id="GO:0032993">
    <property type="term" value="C:protein-DNA complex"/>
    <property type="evidence" value="ECO:0007669"/>
    <property type="project" value="TreeGrafter"/>
</dbReference>
<dbReference type="InterPro" id="IPR036388">
    <property type="entry name" value="WH-like_DNA-bd_sf"/>
</dbReference>
<evidence type="ECO:0000259" key="9">
    <source>
        <dbReference type="PROSITE" id="PS50110"/>
    </source>
</evidence>
<dbReference type="PROSITE" id="PS50043">
    <property type="entry name" value="HTH_LUXR_2"/>
    <property type="match status" value="1"/>
</dbReference>
<dbReference type="Gene3D" id="1.10.10.10">
    <property type="entry name" value="Winged helix-like DNA-binding domain superfamily/Winged helix DNA-binding domain"/>
    <property type="match status" value="1"/>
</dbReference>
<name>A0A1R4HKE6_9GAMM</name>
<dbReference type="SUPFAM" id="SSF52172">
    <property type="entry name" value="CheY-like"/>
    <property type="match status" value="1"/>
</dbReference>
<dbReference type="InterPro" id="IPR001789">
    <property type="entry name" value="Sig_transdc_resp-reg_receiver"/>
</dbReference>
<feature type="region of interest" description="Disordered" evidence="7">
    <location>
        <begin position="315"/>
        <end position="335"/>
    </location>
</feature>
<evidence type="ECO:0000256" key="2">
    <source>
        <dbReference type="ARBA" id="ARBA00023012"/>
    </source>
</evidence>
<reference evidence="11" key="1">
    <citation type="submission" date="2017-02" db="EMBL/GenBank/DDBJ databases">
        <authorList>
            <person name="Daims H."/>
        </authorList>
    </citation>
    <scope>NUCLEOTIDE SEQUENCE [LARGE SCALE GENOMIC DNA]</scope>
</reference>
<dbReference type="Proteomes" id="UP000195667">
    <property type="component" value="Unassembled WGS sequence"/>
</dbReference>
<dbReference type="CDD" id="cd06170">
    <property type="entry name" value="LuxR_C_like"/>
    <property type="match status" value="1"/>
</dbReference>
<evidence type="ECO:0000256" key="4">
    <source>
        <dbReference type="ARBA" id="ARBA00023125"/>
    </source>
</evidence>
<dbReference type="InterPro" id="IPR011006">
    <property type="entry name" value="CheY-like_superfamily"/>
</dbReference>
<keyword evidence="11" id="KW-1185">Reference proteome</keyword>
<accession>A0A1R4HKE6</accession>
<dbReference type="Pfam" id="PF00072">
    <property type="entry name" value="Response_reg"/>
    <property type="match status" value="1"/>
</dbReference>
<dbReference type="SMART" id="SM00421">
    <property type="entry name" value="HTH_LUXR"/>
    <property type="match status" value="1"/>
</dbReference>
<evidence type="ECO:0000256" key="7">
    <source>
        <dbReference type="SAM" id="MobiDB-lite"/>
    </source>
</evidence>
<proteinExistence type="predicted"/>
<feature type="domain" description="HTH luxR-type" evidence="8">
    <location>
        <begin position="246"/>
        <end position="311"/>
    </location>
</feature>
<dbReference type="GO" id="GO:0000976">
    <property type="term" value="F:transcription cis-regulatory region binding"/>
    <property type="evidence" value="ECO:0007669"/>
    <property type="project" value="TreeGrafter"/>
</dbReference>
<keyword evidence="3" id="KW-0805">Transcription regulation</keyword>
<feature type="domain" description="Response regulatory" evidence="9">
    <location>
        <begin position="11"/>
        <end position="127"/>
    </location>
</feature>
<dbReference type="InterPro" id="IPR016032">
    <property type="entry name" value="Sig_transdc_resp-reg_C-effctor"/>
</dbReference>
<gene>
    <name evidence="10" type="ORF">CRENPOLYSF1_900018</name>
</gene>
<evidence type="ECO:0000256" key="3">
    <source>
        <dbReference type="ARBA" id="ARBA00023015"/>
    </source>
</evidence>
<dbReference type="InterPro" id="IPR000792">
    <property type="entry name" value="Tscrpt_reg_LuxR_C"/>
</dbReference>
<evidence type="ECO:0000256" key="6">
    <source>
        <dbReference type="PROSITE-ProRule" id="PRU00169"/>
    </source>
</evidence>
<protein>
    <submittedName>
        <fullName evidence="10">Two component transcriptional regulator, LuxR family</fullName>
    </submittedName>
</protein>
<evidence type="ECO:0000313" key="11">
    <source>
        <dbReference type="Proteomes" id="UP000195667"/>
    </source>
</evidence>
<dbReference type="PANTHER" id="PTHR48111">
    <property type="entry name" value="REGULATOR OF RPOS"/>
    <property type="match status" value="1"/>
</dbReference>
<organism evidence="10 11">
    <name type="scientific">Crenothrix polyspora</name>
    <dbReference type="NCBI Taxonomy" id="360316"/>
    <lineage>
        <taxon>Bacteria</taxon>
        <taxon>Pseudomonadati</taxon>
        <taxon>Pseudomonadota</taxon>
        <taxon>Gammaproteobacteria</taxon>
        <taxon>Methylococcales</taxon>
        <taxon>Crenotrichaceae</taxon>
        <taxon>Crenothrix</taxon>
    </lineage>
</organism>
<dbReference type="AlphaFoldDB" id="A0A1R4HKE6"/>
<keyword evidence="5" id="KW-0804">Transcription</keyword>
<dbReference type="GO" id="GO:0005829">
    <property type="term" value="C:cytosol"/>
    <property type="evidence" value="ECO:0007669"/>
    <property type="project" value="TreeGrafter"/>
</dbReference>
<feature type="modified residue" description="4-aspartylphosphate" evidence="6">
    <location>
        <position position="60"/>
    </location>
</feature>
<keyword evidence="1 6" id="KW-0597">Phosphoprotein</keyword>